<evidence type="ECO:0000256" key="1">
    <source>
        <dbReference type="ARBA" id="ARBA00001946"/>
    </source>
</evidence>
<evidence type="ECO:0000256" key="10">
    <source>
        <dbReference type="HAMAP-Rule" id="MF_00185"/>
    </source>
</evidence>
<evidence type="ECO:0000256" key="8">
    <source>
        <dbReference type="ARBA" id="ARBA00022842"/>
    </source>
</evidence>
<evidence type="ECO:0000256" key="11">
    <source>
        <dbReference type="RuleBase" id="RU003783"/>
    </source>
</evidence>
<accession>V5WKQ1</accession>
<evidence type="ECO:0000313" key="15">
    <source>
        <dbReference type="Proteomes" id="UP000018680"/>
    </source>
</evidence>
<evidence type="ECO:0000313" key="14">
    <source>
        <dbReference type="EMBL" id="AHC15771.1"/>
    </source>
</evidence>
<organism evidence="14 15">
    <name type="scientific">Salinispira pacifica</name>
    <dbReference type="NCBI Taxonomy" id="1307761"/>
    <lineage>
        <taxon>Bacteria</taxon>
        <taxon>Pseudomonadati</taxon>
        <taxon>Spirochaetota</taxon>
        <taxon>Spirochaetia</taxon>
        <taxon>Spirochaetales</taxon>
        <taxon>Spirochaetaceae</taxon>
        <taxon>Salinispira</taxon>
    </lineage>
</organism>
<keyword evidence="7 10" id="KW-0067">ATP-binding</keyword>
<comment type="similarity">
    <text evidence="3 10 13">Belongs to the IPP transferase family.</text>
</comment>
<evidence type="ECO:0000256" key="12">
    <source>
        <dbReference type="RuleBase" id="RU003784"/>
    </source>
</evidence>
<dbReference type="InterPro" id="IPR039657">
    <property type="entry name" value="Dimethylallyltransferase"/>
</dbReference>
<keyword evidence="4 10" id="KW-0808">Transferase</keyword>
<gene>
    <name evidence="10" type="primary">miaA</name>
    <name evidence="14" type="ORF">L21SP2_2418</name>
</gene>
<dbReference type="PATRIC" id="fig|1307761.3.peg.2410"/>
<dbReference type="PANTHER" id="PTHR11088:SF60">
    <property type="entry name" value="TRNA DIMETHYLALLYLTRANSFERASE"/>
    <property type="match status" value="1"/>
</dbReference>
<evidence type="ECO:0000256" key="6">
    <source>
        <dbReference type="ARBA" id="ARBA00022741"/>
    </source>
</evidence>
<dbReference type="NCBIfam" id="TIGR00174">
    <property type="entry name" value="miaA"/>
    <property type="match status" value="1"/>
</dbReference>
<keyword evidence="6 10" id="KW-0547">Nucleotide-binding</keyword>
<name>V5WKQ1_9SPIO</name>
<dbReference type="HOGENOM" id="CLU_032616_0_2_12"/>
<dbReference type="PANTHER" id="PTHR11088">
    <property type="entry name" value="TRNA DIMETHYLALLYLTRANSFERASE"/>
    <property type="match status" value="1"/>
</dbReference>
<evidence type="ECO:0000256" key="7">
    <source>
        <dbReference type="ARBA" id="ARBA00022840"/>
    </source>
</evidence>
<dbReference type="AlphaFoldDB" id="V5WKQ1"/>
<evidence type="ECO:0000256" key="4">
    <source>
        <dbReference type="ARBA" id="ARBA00022679"/>
    </source>
</evidence>
<feature type="region of interest" description="Interaction with substrate tRNA" evidence="10">
    <location>
        <begin position="23"/>
        <end position="26"/>
    </location>
</feature>
<dbReference type="InterPro" id="IPR027417">
    <property type="entry name" value="P-loop_NTPase"/>
</dbReference>
<comment type="subunit">
    <text evidence="10">Monomer.</text>
</comment>
<comment type="function">
    <text evidence="2 10 12">Catalyzes the transfer of a dimethylallyl group onto the adenine at position 37 in tRNAs that read codons beginning with uridine, leading to the formation of N6-(dimethylallyl)adenosine (i(6)A).</text>
</comment>
<evidence type="ECO:0000256" key="13">
    <source>
        <dbReference type="RuleBase" id="RU003785"/>
    </source>
</evidence>
<dbReference type="FunFam" id="1.10.20.140:FF:000001">
    <property type="entry name" value="tRNA dimethylallyltransferase"/>
    <property type="match status" value="1"/>
</dbReference>
<evidence type="ECO:0000256" key="2">
    <source>
        <dbReference type="ARBA" id="ARBA00003213"/>
    </source>
</evidence>
<dbReference type="GO" id="GO:0006400">
    <property type="term" value="P:tRNA modification"/>
    <property type="evidence" value="ECO:0007669"/>
    <property type="project" value="TreeGrafter"/>
</dbReference>
<keyword evidence="15" id="KW-1185">Reference proteome</keyword>
<dbReference type="KEGG" id="slr:L21SP2_2418"/>
<dbReference type="EMBL" id="CP006939">
    <property type="protein sequence ID" value="AHC15771.1"/>
    <property type="molecule type" value="Genomic_DNA"/>
</dbReference>
<evidence type="ECO:0000256" key="3">
    <source>
        <dbReference type="ARBA" id="ARBA00005842"/>
    </source>
</evidence>
<evidence type="ECO:0000256" key="9">
    <source>
        <dbReference type="ARBA" id="ARBA00049563"/>
    </source>
</evidence>
<dbReference type="HAMAP" id="MF_00185">
    <property type="entry name" value="IPP_trans"/>
    <property type="match status" value="1"/>
</dbReference>
<reference evidence="14 15" key="1">
    <citation type="journal article" date="2015" name="Stand. Genomic Sci.">
        <title>Complete genome sequence and description of Salinispira pacifica gen. nov., sp. nov., a novel spirochaete isolated form a hypersaline microbial mat.</title>
        <authorList>
            <person name="Ben Hania W."/>
            <person name="Joseph M."/>
            <person name="Schumann P."/>
            <person name="Bunk B."/>
            <person name="Fiebig A."/>
            <person name="Sproer C."/>
            <person name="Klenk H.P."/>
            <person name="Fardeau M.L."/>
            <person name="Spring S."/>
        </authorList>
    </citation>
    <scope>NUCLEOTIDE SEQUENCE [LARGE SCALE GENOMIC DNA]</scope>
    <source>
        <strain evidence="14 15">L21-RPul-D2</strain>
    </source>
</reference>
<dbReference type="Gene3D" id="3.40.50.300">
    <property type="entry name" value="P-loop containing nucleotide triphosphate hydrolases"/>
    <property type="match status" value="1"/>
</dbReference>
<dbReference type="GO" id="GO:0052381">
    <property type="term" value="F:tRNA dimethylallyltransferase activity"/>
    <property type="evidence" value="ECO:0007669"/>
    <property type="project" value="UniProtKB-UniRule"/>
</dbReference>
<comment type="caution">
    <text evidence="10">Lacks conserved residue(s) required for the propagation of feature annotation.</text>
</comment>
<feature type="site" description="Interaction with substrate tRNA" evidence="10">
    <location>
        <position position="111"/>
    </location>
</feature>
<dbReference type="Pfam" id="PF01715">
    <property type="entry name" value="IPPT"/>
    <property type="match status" value="1"/>
</dbReference>
<comment type="catalytic activity">
    <reaction evidence="9 10 11">
        <text>adenosine(37) in tRNA + dimethylallyl diphosphate = N(6)-dimethylallyladenosine(37) in tRNA + diphosphate</text>
        <dbReference type="Rhea" id="RHEA:26482"/>
        <dbReference type="Rhea" id="RHEA-COMP:10162"/>
        <dbReference type="Rhea" id="RHEA-COMP:10375"/>
        <dbReference type="ChEBI" id="CHEBI:33019"/>
        <dbReference type="ChEBI" id="CHEBI:57623"/>
        <dbReference type="ChEBI" id="CHEBI:74411"/>
        <dbReference type="ChEBI" id="CHEBI:74415"/>
        <dbReference type="EC" id="2.5.1.75"/>
    </reaction>
</comment>
<protein>
    <recommendedName>
        <fullName evidence="10">tRNA dimethylallyltransferase</fullName>
        <ecNumber evidence="10">2.5.1.75</ecNumber>
    </recommendedName>
    <alternativeName>
        <fullName evidence="10">Dimethylallyl diphosphate:tRNA dimethylallyltransferase</fullName>
        <shortName evidence="10">DMAPP:tRNA dimethylallyltransferase</shortName>
        <shortName evidence="10">DMATase</shortName>
    </alternativeName>
    <alternativeName>
        <fullName evidence="10">Isopentenyl-diphosphate:tRNA isopentenyltransferase</fullName>
        <shortName evidence="10">IPP transferase</shortName>
        <shortName evidence="10">IPPT</shortName>
        <shortName evidence="10">IPTase</shortName>
    </alternativeName>
</protein>
<sequence>MGKTAALEMLGSRIPGIEVISADSMQVYRGMDIGTAKADEGEQKAVPHHLLDIRNPDEGFNLADFISLAEEKILRISARGAVPVISGGTAFYFKHLWFGLPQSPPGDPAVRRELEKELKSRSAEQLHRELSEIDPESADRIHPNDSYRIIRALEVYRSSGRPLSDYHVPDSPRNDMDLLVYGLDRPRDELYERINLRVENMFKSGLESELCRLMRSGYTKHDPGMKAIGYREFFRDEYRDELLSRGRLGEEHRSRVLEEIQTASRRYAKRQLTFFRALPDVKWIHPDNAAEIIHEITGKFNVQEL</sequence>
<evidence type="ECO:0000256" key="5">
    <source>
        <dbReference type="ARBA" id="ARBA00022694"/>
    </source>
</evidence>
<dbReference type="eggNOG" id="COG0324">
    <property type="taxonomic scope" value="Bacteria"/>
</dbReference>
<keyword evidence="8 10" id="KW-0460">Magnesium</keyword>
<feature type="site" description="Interaction with substrate tRNA" evidence="10">
    <location>
        <position position="89"/>
    </location>
</feature>
<dbReference type="STRING" id="1307761.L21SP2_2418"/>
<proteinExistence type="inferred from homology"/>
<dbReference type="Proteomes" id="UP000018680">
    <property type="component" value="Chromosome"/>
</dbReference>
<keyword evidence="5 10" id="KW-0819">tRNA processing</keyword>
<dbReference type="EC" id="2.5.1.75" evidence="10"/>
<dbReference type="SUPFAM" id="SSF52540">
    <property type="entry name" value="P-loop containing nucleoside triphosphate hydrolases"/>
    <property type="match status" value="1"/>
</dbReference>
<dbReference type="GO" id="GO:0005524">
    <property type="term" value="F:ATP binding"/>
    <property type="evidence" value="ECO:0007669"/>
    <property type="project" value="UniProtKB-UniRule"/>
</dbReference>
<comment type="cofactor">
    <cofactor evidence="1 10">
        <name>Mg(2+)</name>
        <dbReference type="ChEBI" id="CHEBI:18420"/>
    </cofactor>
</comment>
<dbReference type="InterPro" id="IPR018022">
    <property type="entry name" value="IPT"/>
</dbReference>
<dbReference type="Gene3D" id="1.10.20.140">
    <property type="match status" value="1"/>
</dbReference>